<dbReference type="PhylomeDB" id="A0A0A2KPH4"/>
<comment type="caution">
    <text evidence="2">The sequence shown here is derived from an EMBL/GenBank/DDBJ whole genome shotgun (WGS) entry which is preliminary data.</text>
</comment>
<sequence length="51" mass="5338">MSSSPNPGLKVAGTSSRPTSKDGSKKNIWSSLLDTVANGKRLPEKNLLVLG</sequence>
<accession>A0A0A2KPH4</accession>
<gene>
    <name evidence="2" type="ORF">PITC_078190</name>
</gene>
<organism evidence="2 3">
    <name type="scientific">Penicillium italicum</name>
    <name type="common">Blue mold</name>
    <dbReference type="NCBI Taxonomy" id="40296"/>
    <lineage>
        <taxon>Eukaryota</taxon>
        <taxon>Fungi</taxon>
        <taxon>Dikarya</taxon>
        <taxon>Ascomycota</taxon>
        <taxon>Pezizomycotina</taxon>
        <taxon>Eurotiomycetes</taxon>
        <taxon>Eurotiomycetidae</taxon>
        <taxon>Eurotiales</taxon>
        <taxon>Aspergillaceae</taxon>
        <taxon>Penicillium</taxon>
    </lineage>
</organism>
<dbReference type="AlphaFoldDB" id="A0A0A2KPH4"/>
<evidence type="ECO:0000313" key="3">
    <source>
        <dbReference type="Proteomes" id="UP000030104"/>
    </source>
</evidence>
<reference evidence="2 3" key="1">
    <citation type="journal article" date="2015" name="Mol. Plant Microbe Interact.">
        <title>Genome, transcriptome, and functional analyses of Penicillium expansum provide new insights into secondary metabolism and pathogenicity.</title>
        <authorList>
            <person name="Ballester A.R."/>
            <person name="Marcet-Houben M."/>
            <person name="Levin E."/>
            <person name="Sela N."/>
            <person name="Selma-Lazaro C."/>
            <person name="Carmona L."/>
            <person name="Wisniewski M."/>
            <person name="Droby S."/>
            <person name="Gonzalez-Candelas L."/>
            <person name="Gabaldon T."/>
        </authorList>
    </citation>
    <scope>NUCLEOTIDE SEQUENCE [LARGE SCALE GENOMIC DNA]</scope>
    <source>
        <strain evidence="2 3">PHI-1</strain>
    </source>
</reference>
<feature type="region of interest" description="Disordered" evidence="1">
    <location>
        <begin position="1"/>
        <end position="27"/>
    </location>
</feature>
<proteinExistence type="predicted"/>
<dbReference type="EMBL" id="JQGA01001176">
    <property type="protein sequence ID" value="KGO68878.1"/>
    <property type="molecule type" value="Genomic_DNA"/>
</dbReference>
<protein>
    <submittedName>
        <fullName evidence="2">Uncharacterized protein</fullName>
    </submittedName>
</protein>
<evidence type="ECO:0000313" key="2">
    <source>
        <dbReference type="EMBL" id="KGO68878.1"/>
    </source>
</evidence>
<name>A0A0A2KPH4_PENIT</name>
<dbReference type="HOGENOM" id="CLU_3107114_0_0_1"/>
<evidence type="ECO:0000256" key="1">
    <source>
        <dbReference type="SAM" id="MobiDB-lite"/>
    </source>
</evidence>
<dbReference type="Proteomes" id="UP000030104">
    <property type="component" value="Unassembled WGS sequence"/>
</dbReference>
<dbReference type="OrthoDB" id="27603at2759"/>
<dbReference type="STRING" id="40296.A0A0A2KPH4"/>
<keyword evidence="3" id="KW-1185">Reference proteome</keyword>